<dbReference type="Gene3D" id="6.10.280.50">
    <property type="match status" value="1"/>
</dbReference>
<evidence type="ECO:0000313" key="1">
    <source>
        <dbReference type="EMBL" id="ALR21742.1"/>
    </source>
</evidence>
<organism evidence="1 2">
    <name type="scientific">Sphingobium baderi</name>
    <dbReference type="NCBI Taxonomy" id="1332080"/>
    <lineage>
        <taxon>Bacteria</taxon>
        <taxon>Pseudomonadati</taxon>
        <taxon>Pseudomonadota</taxon>
        <taxon>Alphaproteobacteria</taxon>
        <taxon>Sphingomonadales</taxon>
        <taxon>Sphingomonadaceae</taxon>
        <taxon>Sphingobium</taxon>
    </lineage>
</organism>
<dbReference type="Proteomes" id="UP000056968">
    <property type="component" value="Chromosome"/>
</dbReference>
<name>A0A0S3F210_9SPHN</name>
<dbReference type="Pfam" id="PF04325">
    <property type="entry name" value="DUF465"/>
    <property type="match status" value="1"/>
</dbReference>
<dbReference type="STRING" id="1332080.ATN00_16990"/>
<evidence type="ECO:0008006" key="3">
    <source>
        <dbReference type="Google" id="ProtNLM"/>
    </source>
</evidence>
<proteinExistence type="predicted"/>
<dbReference type="KEGG" id="sbd:ATN00_16990"/>
<keyword evidence="2" id="KW-1185">Reference proteome</keyword>
<accession>A0A0S3F210</accession>
<dbReference type="InterPro" id="IPR007420">
    <property type="entry name" value="DUF465"/>
</dbReference>
<gene>
    <name evidence="1" type="ORF">ATN00_16990</name>
</gene>
<dbReference type="EMBL" id="CP013264">
    <property type="protein sequence ID" value="ALR21742.1"/>
    <property type="molecule type" value="Genomic_DNA"/>
</dbReference>
<reference evidence="1 2" key="1">
    <citation type="submission" date="2015-11" db="EMBL/GenBank/DDBJ databases">
        <title>A Two-component Flavoprotein Monooxygenase System MeaXY Responsible for para-Hydroxylation of 2-Methyl-6-ethylaniline and 2,6-Diethylaniline in Sphingobium baderi DE-13.</title>
        <authorList>
            <person name="Cheng M."/>
            <person name="Meng Q."/>
            <person name="Yang Y."/>
            <person name="Chu C."/>
            <person name="Yan X."/>
            <person name="He J."/>
            <person name="Li S."/>
        </authorList>
    </citation>
    <scope>NUCLEOTIDE SEQUENCE [LARGE SCALE GENOMIC DNA]</scope>
    <source>
        <strain evidence="1 2">DE-13</strain>
    </source>
</reference>
<dbReference type="AlphaFoldDB" id="A0A0S3F210"/>
<protein>
    <recommendedName>
        <fullName evidence="3">DUF465 domain-containing protein</fullName>
    </recommendedName>
</protein>
<sequence>MIYSIIHHPRQENVMENSHISALSAKHAGLEARIKTETSRPMPDATLVASLKKQKLRLKEEMTAQH</sequence>
<dbReference type="InterPro" id="IPR038444">
    <property type="entry name" value="DUF465_sf"/>
</dbReference>
<evidence type="ECO:0000313" key="2">
    <source>
        <dbReference type="Proteomes" id="UP000056968"/>
    </source>
</evidence>